<dbReference type="Proteomes" id="UP000215914">
    <property type="component" value="Unassembled WGS sequence"/>
</dbReference>
<proteinExistence type="predicted"/>
<reference evidence="2" key="2">
    <citation type="submission" date="2020-06" db="EMBL/GenBank/DDBJ databases">
        <title>Helianthus annuus Genome sequencing and assembly Release 2.</title>
        <authorList>
            <person name="Gouzy J."/>
            <person name="Langlade N."/>
            <person name="Munos S."/>
        </authorList>
    </citation>
    <scope>NUCLEOTIDE SEQUENCE</scope>
    <source>
        <tissue evidence="2">Leaves</tissue>
    </source>
</reference>
<keyword evidence="1" id="KW-1133">Transmembrane helix</keyword>
<keyword evidence="1" id="KW-0812">Transmembrane</keyword>
<sequence>MKWIIFLRIKSIKGSFTLSPELFGENQLARVSSLFYFLVFSYIVDYYIMGLGTKNYISHEVLTLFLLIINIEYLTVKLYVPRYFNEYEAINGYGPAHPSSWIGGLFYNVMP</sequence>
<evidence type="ECO:0000313" key="3">
    <source>
        <dbReference type="Proteomes" id="UP000215914"/>
    </source>
</evidence>
<evidence type="ECO:0000256" key="1">
    <source>
        <dbReference type="SAM" id="Phobius"/>
    </source>
</evidence>
<dbReference type="EMBL" id="MNCJ02000322">
    <property type="protein sequence ID" value="KAF5798843.1"/>
    <property type="molecule type" value="Genomic_DNA"/>
</dbReference>
<protein>
    <submittedName>
        <fullName evidence="2">Uncharacterized protein</fullName>
    </submittedName>
</protein>
<reference evidence="2" key="1">
    <citation type="journal article" date="2017" name="Nature">
        <title>The sunflower genome provides insights into oil metabolism, flowering and Asterid evolution.</title>
        <authorList>
            <person name="Badouin H."/>
            <person name="Gouzy J."/>
            <person name="Grassa C.J."/>
            <person name="Murat F."/>
            <person name="Staton S.E."/>
            <person name="Cottret L."/>
            <person name="Lelandais-Briere C."/>
            <person name="Owens G.L."/>
            <person name="Carrere S."/>
            <person name="Mayjonade B."/>
            <person name="Legrand L."/>
            <person name="Gill N."/>
            <person name="Kane N.C."/>
            <person name="Bowers J.E."/>
            <person name="Hubner S."/>
            <person name="Bellec A."/>
            <person name="Berard A."/>
            <person name="Berges H."/>
            <person name="Blanchet N."/>
            <person name="Boniface M.C."/>
            <person name="Brunel D."/>
            <person name="Catrice O."/>
            <person name="Chaidir N."/>
            <person name="Claudel C."/>
            <person name="Donnadieu C."/>
            <person name="Faraut T."/>
            <person name="Fievet G."/>
            <person name="Helmstetter N."/>
            <person name="King M."/>
            <person name="Knapp S.J."/>
            <person name="Lai Z."/>
            <person name="Le Paslier M.C."/>
            <person name="Lippi Y."/>
            <person name="Lorenzon L."/>
            <person name="Mandel J.R."/>
            <person name="Marage G."/>
            <person name="Marchand G."/>
            <person name="Marquand E."/>
            <person name="Bret-Mestries E."/>
            <person name="Morien E."/>
            <person name="Nambeesan S."/>
            <person name="Nguyen T."/>
            <person name="Pegot-Espagnet P."/>
            <person name="Pouilly N."/>
            <person name="Raftis F."/>
            <person name="Sallet E."/>
            <person name="Schiex T."/>
            <person name="Thomas J."/>
            <person name="Vandecasteele C."/>
            <person name="Vares D."/>
            <person name="Vear F."/>
            <person name="Vautrin S."/>
            <person name="Crespi M."/>
            <person name="Mangin B."/>
            <person name="Burke J.M."/>
            <person name="Salse J."/>
            <person name="Munos S."/>
            <person name="Vincourt P."/>
            <person name="Rieseberg L.H."/>
            <person name="Langlade N.B."/>
        </authorList>
    </citation>
    <scope>NUCLEOTIDE SEQUENCE</scope>
    <source>
        <tissue evidence="2">Leaves</tissue>
    </source>
</reference>
<organism evidence="2 3">
    <name type="scientific">Helianthus annuus</name>
    <name type="common">Common sunflower</name>
    <dbReference type="NCBI Taxonomy" id="4232"/>
    <lineage>
        <taxon>Eukaryota</taxon>
        <taxon>Viridiplantae</taxon>
        <taxon>Streptophyta</taxon>
        <taxon>Embryophyta</taxon>
        <taxon>Tracheophyta</taxon>
        <taxon>Spermatophyta</taxon>
        <taxon>Magnoliopsida</taxon>
        <taxon>eudicotyledons</taxon>
        <taxon>Gunneridae</taxon>
        <taxon>Pentapetalae</taxon>
        <taxon>asterids</taxon>
        <taxon>campanulids</taxon>
        <taxon>Asterales</taxon>
        <taxon>Asteraceae</taxon>
        <taxon>Asteroideae</taxon>
        <taxon>Heliantheae alliance</taxon>
        <taxon>Heliantheae</taxon>
        <taxon>Helianthus</taxon>
    </lineage>
</organism>
<comment type="caution">
    <text evidence="2">The sequence shown here is derived from an EMBL/GenBank/DDBJ whole genome shotgun (WGS) entry which is preliminary data.</text>
</comment>
<accession>A0A9K3IL53</accession>
<keyword evidence="1" id="KW-0472">Membrane</keyword>
<feature type="transmembrane region" description="Helical" evidence="1">
    <location>
        <begin position="28"/>
        <end position="49"/>
    </location>
</feature>
<dbReference type="AlphaFoldDB" id="A0A9K3IL53"/>
<keyword evidence="3" id="KW-1185">Reference proteome</keyword>
<name>A0A9K3IL53_HELAN</name>
<gene>
    <name evidence="2" type="ORF">HanXRQr2_Chr07g0297681</name>
</gene>
<feature type="transmembrane region" description="Helical" evidence="1">
    <location>
        <begin position="61"/>
        <end position="80"/>
    </location>
</feature>
<dbReference type="Gramene" id="mRNA:HanXRQr2_Chr07g0297681">
    <property type="protein sequence ID" value="CDS:HanXRQr2_Chr07g0297681.1"/>
    <property type="gene ID" value="HanXRQr2_Chr07g0297681"/>
</dbReference>
<evidence type="ECO:0000313" key="2">
    <source>
        <dbReference type="EMBL" id="KAF5798843.1"/>
    </source>
</evidence>